<name>A0ABR1JL96_9AGAR</name>
<accession>A0ABR1JL96</accession>
<keyword evidence="3" id="KW-1185">Reference proteome</keyword>
<protein>
    <submittedName>
        <fullName evidence="2">Uncharacterized protein</fullName>
    </submittedName>
</protein>
<sequence length="595" mass="66841">MPLTQPSTTSIPAPRHSTASLEVRRRSTRQLIASFCAQLFPGSKKHVLSREAESDGCIDIRVDFSLADLAYDRHLEPELTEVRNQDPAVLEYIMAVGIEAYCNDLGQGSVPAPAQVPEPHPTDASRMPTPQPPSMRPSQHQPRRLKPRVAEPDQASKRPKNSHLPTLTKKSSARERQSRRSKEAPTPTPTIPNRNYNPHVAPLAAPSSVRVDNDSHLNNLTGIERRRARQQMRRHTRQSALAQTGVMLLSPASSDVNTESSADHRRDESARFSILDTRLSKPGWKGLDLKAETKKLMNRAWNSQGSRAELREALLGCQLVPYQDDLAVAILDSEGLIAIYRSRIITRKHFNMTTIMNTAEGFVNAAQHPFPNTDMQSNARGSHWFSILGYDRNNRKQPDLSTFHKENDHLMGLFFKRGDVLTELTDISNGLIRRHFPGIWKRYQEAADRLKSSYNIEPPFGLFWNFCLNYARPKAGIPRVHCKPHVDHKNLALGLCMIFIFDLPLYTTTNGEAPAQNNLKSFACSCLEEEHLSNQEWKEAAGRGSMVWFSQATMFQSAELGFDTVKEAQAAGMSTNCNVEELMKSGLFPAQRILP</sequence>
<feature type="region of interest" description="Disordered" evidence="1">
    <location>
        <begin position="1"/>
        <end position="21"/>
    </location>
</feature>
<evidence type="ECO:0000313" key="3">
    <source>
        <dbReference type="Proteomes" id="UP001498398"/>
    </source>
</evidence>
<proteinExistence type="predicted"/>
<gene>
    <name evidence="2" type="ORF">VKT23_007593</name>
</gene>
<evidence type="ECO:0000256" key="1">
    <source>
        <dbReference type="SAM" id="MobiDB-lite"/>
    </source>
</evidence>
<evidence type="ECO:0000313" key="2">
    <source>
        <dbReference type="EMBL" id="KAK7463011.1"/>
    </source>
</evidence>
<dbReference type="Proteomes" id="UP001498398">
    <property type="component" value="Unassembled WGS sequence"/>
</dbReference>
<dbReference type="EMBL" id="JBANRG010000010">
    <property type="protein sequence ID" value="KAK7463011.1"/>
    <property type="molecule type" value="Genomic_DNA"/>
</dbReference>
<comment type="caution">
    <text evidence="2">The sequence shown here is derived from an EMBL/GenBank/DDBJ whole genome shotgun (WGS) entry which is preliminary data.</text>
</comment>
<feature type="compositionally biased region" description="Polar residues" evidence="1">
    <location>
        <begin position="1"/>
        <end position="11"/>
    </location>
</feature>
<organism evidence="2 3">
    <name type="scientific">Marasmiellus scandens</name>
    <dbReference type="NCBI Taxonomy" id="2682957"/>
    <lineage>
        <taxon>Eukaryota</taxon>
        <taxon>Fungi</taxon>
        <taxon>Dikarya</taxon>
        <taxon>Basidiomycota</taxon>
        <taxon>Agaricomycotina</taxon>
        <taxon>Agaricomycetes</taxon>
        <taxon>Agaricomycetidae</taxon>
        <taxon>Agaricales</taxon>
        <taxon>Marasmiineae</taxon>
        <taxon>Omphalotaceae</taxon>
        <taxon>Marasmiellus</taxon>
    </lineage>
</organism>
<reference evidence="2 3" key="1">
    <citation type="submission" date="2024-01" db="EMBL/GenBank/DDBJ databases">
        <title>A draft genome for the cacao thread blight pathogen Marasmiellus scandens.</title>
        <authorList>
            <person name="Baruah I.K."/>
            <person name="Leung J."/>
            <person name="Bukari Y."/>
            <person name="Amoako-Attah I."/>
            <person name="Meinhardt L.W."/>
            <person name="Bailey B.A."/>
            <person name="Cohen S.P."/>
        </authorList>
    </citation>
    <scope>NUCLEOTIDE SEQUENCE [LARGE SCALE GENOMIC DNA]</scope>
    <source>
        <strain evidence="2 3">GH-19</strain>
    </source>
</reference>
<feature type="compositionally biased region" description="Basic and acidic residues" evidence="1">
    <location>
        <begin position="172"/>
        <end position="183"/>
    </location>
</feature>
<feature type="region of interest" description="Disordered" evidence="1">
    <location>
        <begin position="109"/>
        <end position="200"/>
    </location>
</feature>